<feature type="transmembrane region" description="Helical" evidence="2">
    <location>
        <begin position="523"/>
        <end position="543"/>
    </location>
</feature>
<keyword evidence="4" id="KW-0808">Transferase</keyword>
<feature type="transmembrane region" description="Helical" evidence="2">
    <location>
        <begin position="549"/>
        <end position="570"/>
    </location>
</feature>
<dbReference type="Proteomes" id="UP000534783">
    <property type="component" value="Unassembled WGS sequence"/>
</dbReference>
<protein>
    <submittedName>
        <fullName evidence="4">AarF/ABC1/UbiB kinase family protein</fullName>
    </submittedName>
</protein>
<dbReference type="GO" id="GO:0016301">
    <property type="term" value="F:kinase activity"/>
    <property type="evidence" value="ECO:0007669"/>
    <property type="project" value="UniProtKB-KW"/>
</dbReference>
<dbReference type="InterPro" id="IPR011009">
    <property type="entry name" value="Kinase-like_dom_sf"/>
</dbReference>
<keyword evidence="2" id="KW-0472">Membrane</keyword>
<sequence>MSSRRPDGRIMNDRSLQFKWTDLNRLRTIVGVVFESGGDLLIQRLRLKYFIPLWFRLRAVFTRRPPEAPLMKIDGSGPILSPALLRSVLERLGPTFVKLGQVLSMRADLVGEPLSRELSKLQSDVAPFPYEAVRRIVAEEFGAPPEALFKSFEEKPAAAGSLAQVHRALLIDGTEVAVKVQRPEIEKIIRQDIHLLYYLSRLAERFIPEWNIYRPTRIVKEFADWTLRELDFEAEGHHAERFRAIFKENPNIHIPRVYWEWTTKRVLTMTFSHGVKADDLAGMEALGIDRKRLASIGVDAFFEQFLIAGFFHADPHPGNFFATPEGSLCLHDFGMVGYLDEEARRTLLHALLAFVKKDMEGFTKHFLRLALIDERSDVSGFKKDLSNILSEFFYSPHPPSAARAFFRAINQGTRNGIRFPSDLALFGKAILTTEGMGLLLYPEFDFNRELEPFVQKTWQAYWSPRRLLRTVETDLLDRLELVKNLPDRVEKVLIKLERGEIGVKLDAGDLHGIKQEFDRQNDLRILGLVLTALSVVTLGLFYLEGKRVLFGLSLSHLSAAICGALFLWFLSRLRQTPLP</sequence>
<dbReference type="PANTHER" id="PTHR10566">
    <property type="entry name" value="CHAPERONE-ACTIVITY OF BC1 COMPLEX CABC1 -RELATED"/>
    <property type="match status" value="1"/>
</dbReference>
<evidence type="ECO:0000256" key="1">
    <source>
        <dbReference type="ARBA" id="ARBA00009670"/>
    </source>
</evidence>
<dbReference type="InterPro" id="IPR004147">
    <property type="entry name" value="ABC1_dom"/>
</dbReference>
<dbReference type="Pfam" id="PF03109">
    <property type="entry name" value="ABC1"/>
    <property type="match status" value="1"/>
</dbReference>
<name>A0A7X6DPG9_9BACT</name>
<keyword evidence="2" id="KW-0812">Transmembrane</keyword>
<comment type="caution">
    <text evidence="4">The sequence shown here is derived from an EMBL/GenBank/DDBJ whole genome shotgun (WGS) entry which is preliminary data.</text>
</comment>
<dbReference type="EMBL" id="VTOW01000001">
    <property type="protein sequence ID" value="NKE70834.1"/>
    <property type="molecule type" value="Genomic_DNA"/>
</dbReference>
<dbReference type="CDD" id="cd05121">
    <property type="entry name" value="ABC1_ADCK3-like"/>
    <property type="match status" value="1"/>
</dbReference>
<gene>
    <name evidence="4" type="ORF">MNODULE_08795</name>
</gene>
<reference evidence="4 5" key="1">
    <citation type="journal article" date="2020" name="Nature">
        <title>Bacterial chemolithoautotrophy via manganese oxidation.</title>
        <authorList>
            <person name="Yu H."/>
            <person name="Leadbetter J.R."/>
        </authorList>
    </citation>
    <scope>NUCLEOTIDE SEQUENCE [LARGE SCALE GENOMIC DNA]</scope>
    <source>
        <strain evidence="4 5">Mn-1</strain>
    </source>
</reference>
<organism evidence="4 5">
    <name type="scientific">Candidatus Manganitrophus noduliformans</name>
    <dbReference type="NCBI Taxonomy" id="2606439"/>
    <lineage>
        <taxon>Bacteria</taxon>
        <taxon>Pseudomonadati</taxon>
        <taxon>Nitrospirota</taxon>
        <taxon>Nitrospiria</taxon>
        <taxon>Candidatus Troglogloeales</taxon>
        <taxon>Candidatus Manganitrophaceae</taxon>
        <taxon>Candidatus Manganitrophus</taxon>
    </lineage>
</organism>
<evidence type="ECO:0000313" key="4">
    <source>
        <dbReference type="EMBL" id="NKE70834.1"/>
    </source>
</evidence>
<dbReference type="PANTHER" id="PTHR10566:SF113">
    <property type="entry name" value="PROTEIN ACTIVITY OF BC1 COMPLEX KINASE 7, CHLOROPLASTIC"/>
    <property type="match status" value="1"/>
</dbReference>
<feature type="domain" description="ABC1 atypical kinase-like" evidence="3">
    <location>
        <begin position="120"/>
        <end position="364"/>
    </location>
</feature>
<keyword evidence="5" id="KW-1185">Reference proteome</keyword>
<evidence type="ECO:0000313" key="5">
    <source>
        <dbReference type="Proteomes" id="UP000534783"/>
    </source>
</evidence>
<dbReference type="InterPro" id="IPR050154">
    <property type="entry name" value="UbiB_kinase"/>
</dbReference>
<dbReference type="AlphaFoldDB" id="A0A7X6DPG9"/>
<keyword evidence="2" id="KW-1133">Transmembrane helix</keyword>
<comment type="similarity">
    <text evidence="1">Belongs to the protein kinase superfamily. ADCK protein kinase family.</text>
</comment>
<accession>A0A7X6DPG9</accession>
<evidence type="ECO:0000256" key="2">
    <source>
        <dbReference type="SAM" id="Phobius"/>
    </source>
</evidence>
<evidence type="ECO:0000259" key="3">
    <source>
        <dbReference type="Pfam" id="PF03109"/>
    </source>
</evidence>
<proteinExistence type="inferred from homology"/>
<dbReference type="SUPFAM" id="SSF56112">
    <property type="entry name" value="Protein kinase-like (PK-like)"/>
    <property type="match status" value="1"/>
</dbReference>
<keyword evidence="4" id="KW-0418">Kinase</keyword>